<gene>
    <name evidence="2" type="ORF">FBR43_03425</name>
</gene>
<reference evidence="2 3" key="1">
    <citation type="submission" date="2019-04" db="EMBL/GenBank/DDBJ databases">
        <authorList>
            <person name="Yang Y."/>
            <person name="Wei D."/>
        </authorList>
    </citation>
    <scope>NUCLEOTIDE SEQUENCE [LARGE SCALE GENOMIC DNA]</scope>
    <source>
        <strain evidence="2 3">L-1-4w-11</strain>
    </source>
</reference>
<proteinExistence type="predicted"/>
<evidence type="ECO:0008006" key="4">
    <source>
        <dbReference type="Google" id="ProtNLM"/>
    </source>
</evidence>
<keyword evidence="1" id="KW-0732">Signal</keyword>
<comment type="caution">
    <text evidence="2">The sequence shown here is derived from an EMBL/GenBank/DDBJ whole genome shotgun (WGS) entry which is preliminary data.</text>
</comment>
<feature type="signal peptide" evidence="1">
    <location>
        <begin position="1"/>
        <end position="18"/>
    </location>
</feature>
<dbReference type="PROSITE" id="PS51257">
    <property type="entry name" value="PROKAR_LIPOPROTEIN"/>
    <property type="match status" value="1"/>
</dbReference>
<protein>
    <recommendedName>
        <fullName evidence="4">C-type lysozyme inhibitor domain-containing protein</fullName>
    </recommendedName>
</protein>
<evidence type="ECO:0000313" key="2">
    <source>
        <dbReference type="EMBL" id="TKD49921.1"/>
    </source>
</evidence>
<evidence type="ECO:0000313" key="3">
    <source>
        <dbReference type="Proteomes" id="UP000309138"/>
    </source>
</evidence>
<dbReference type="AlphaFoldDB" id="A0A4U1KZR3"/>
<dbReference type="EMBL" id="SWKR01000002">
    <property type="protein sequence ID" value="TKD49921.1"/>
    <property type="molecule type" value="Genomic_DNA"/>
</dbReference>
<evidence type="ECO:0000256" key="1">
    <source>
        <dbReference type="SAM" id="SignalP"/>
    </source>
</evidence>
<feature type="chain" id="PRO_5020911409" description="C-type lysozyme inhibitor domain-containing protein" evidence="1">
    <location>
        <begin position="19"/>
        <end position="129"/>
    </location>
</feature>
<organism evidence="2 3">
    <name type="scientific">Sphingomonas baiyangensis</name>
    <dbReference type="NCBI Taxonomy" id="2572576"/>
    <lineage>
        <taxon>Bacteria</taxon>
        <taxon>Pseudomonadati</taxon>
        <taxon>Pseudomonadota</taxon>
        <taxon>Alphaproteobacteria</taxon>
        <taxon>Sphingomonadales</taxon>
        <taxon>Sphingomonadaceae</taxon>
        <taxon>Sphingomonas</taxon>
    </lineage>
</organism>
<dbReference type="RefSeq" id="WP_136941863.1">
    <property type="nucleotide sequence ID" value="NZ_SWKR01000002.1"/>
</dbReference>
<name>A0A4U1KZR3_9SPHN</name>
<accession>A0A4U1KZR3</accession>
<keyword evidence="3" id="KW-1185">Reference proteome</keyword>
<sequence>MKRTLLLAAICGSALSLAACQSEPEVIDTRPPNPLEAELANAAPVELPPAIRANVTFRCRDNSLAYVEFFQGDKQVTVRTDREGERTVLRASEAGQPFTAEGYSLSGDTENVTLKLPAKDELTCRAGPA</sequence>
<dbReference type="Proteomes" id="UP000309138">
    <property type="component" value="Unassembled WGS sequence"/>
</dbReference>
<dbReference type="OrthoDB" id="7472092at2"/>